<proteinExistence type="predicted"/>
<protein>
    <recommendedName>
        <fullName evidence="1">DUF6602 domain-containing protein</fullName>
    </recommendedName>
</protein>
<sequence length="242" mass="27653">MSDWKLSQLLESLHGDIQHRLKTVRQTIEHPTMKGDGSENVWIGLLNNYLPERYRSSRAFVVDSNGEFSEQMDVVIYDRQYSPLVFHYEEQLIIPAESVYAVFEVKQTFDKGHIDAAHKKVASVRKLYRTSMDIVHAGGISKSRTPFSIIGGILALECDLKELETTLKGYLMGADRNDESKWLTSGCAANRCFFYHDKEHHDIKISQHPKATTAFLFQLLSQLQSCGTVPMLDIHAYGKWLE</sequence>
<dbReference type="PATRIC" id="fig|1445510.3.peg.1115"/>
<dbReference type="Pfam" id="PF20247">
    <property type="entry name" value="DUF6602"/>
    <property type="match status" value="1"/>
</dbReference>
<dbReference type="OrthoDB" id="3765434at2"/>
<dbReference type="Proteomes" id="UP000032266">
    <property type="component" value="Chromosome"/>
</dbReference>
<accession>A0A0C5V0Z9</accession>
<name>A0A0C5V0Z9_9GAMM</name>
<evidence type="ECO:0000259" key="1">
    <source>
        <dbReference type="Pfam" id="PF20247"/>
    </source>
</evidence>
<dbReference type="STRING" id="1445510.YC6258_01142"/>
<keyword evidence="3" id="KW-1185">Reference proteome</keyword>
<gene>
    <name evidence="2" type="ORF">YC6258_01142</name>
</gene>
<dbReference type="CDD" id="cd21411">
    <property type="entry name" value="NucC"/>
    <property type="match status" value="1"/>
</dbReference>
<dbReference type="RefSeq" id="WP_044616068.1">
    <property type="nucleotide sequence ID" value="NZ_CP007142.1"/>
</dbReference>
<organism evidence="2 3">
    <name type="scientific">Gynuella sunshinyii YC6258</name>
    <dbReference type="NCBI Taxonomy" id="1445510"/>
    <lineage>
        <taxon>Bacteria</taxon>
        <taxon>Pseudomonadati</taxon>
        <taxon>Pseudomonadota</taxon>
        <taxon>Gammaproteobacteria</taxon>
        <taxon>Oceanospirillales</taxon>
        <taxon>Saccharospirillaceae</taxon>
        <taxon>Gynuella</taxon>
    </lineage>
</organism>
<reference evidence="2 3" key="1">
    <citation type="submission" date="2014-01" db="EMBL/GenBank/DDBJ databases">
        <title>Full genme sequencing of cellulolytic bacterium Gynuella sunshinyii YC6258T gen. nov., sp. nov.</title>
        <authorList>
            <person name="Khan H."/>
            <person name="Chung E.J."/>
            <person name="Chung Y.R."/>
        </authorList>
    </citation>
    <scope>NUCLEOTIDE SEQUENCE [LARGE SCALE GENOMIC DNA]</scope>
    <source>
        <strain evidence="2 3">YC6258</strain>
    </source>
</reference>
<dbReference type="KEGG" id="gsn:YC6258_01142"/>
<feature type="domain" description="DUF6602" evidence="1">
    <location>
        <begin position="24"/>
        <end position="127"/>
    </location>
</feature>
<dbReference type="HOGENOM" id="CLU_078737_0_0_6"/>
<evidence type="ECO:0000313" key="3">
    <source>
        <dbReference type="Proteomes" id="UP000032266"/>
    </source>
</evidence>
<dbReference type="InterPro" id="IPR046537">
    <property type="entry name" value="DUF6602"/>
</dbReference>
<evidence type="ECO:0000313" key="2">
    <source>
        <dbReference type="EMBL" id="AJQ93190.1"/>
    </source>
</evidence>
<dbReference type="AlphaFoldDB" id="A0A0C5V0Z9"/>
<dbReference type="EMBL" id="CP007142">
    <property type="protein sequence ID" value="AJQ93190.1"/>
    <property type="molecule type" value="Genomic_DNA"/>
</dbReference>